<reference evidence="9 10" key="1">
    <citation type="submission" date="2019-07" db="EMBL/GenBank/DDBJ databases">
        <title>Genomes of Cafeteria roenbergensis.</title>
        <authorList>
            <person name="Fischer M.G."/>
            <person name="Hackl T."/>
            <person name="Roman M."/>
        </authorList>
    </citation>
    <scope>NUCLEOTIDE SEQUENCE [LARGE SCALE GENOMIC DNA]</scope>
    <source>
        <strain evidence="9 10">BVI</strain>
    </source>
</reference>
<feature type="compositionally biased region" description="Basic and acidic residues" evidence="7">
    <location>
        <begin position="688"/>
        <end position="700"/>
    </location>
</feature>
<feature type="domain" description="B30.2/SPRY" evidence="8">
    <location>
        <begin position="4729"/>
        <end position="4930"/>
    </location>
</feature>
<dbReference type="Proteomes" id="UP000323011">
    <property type="component" value="Unassembled WGS sequence"/>
</dbReference>
<dbReference type="PROSITE" id="PS50188">
    <property type="entry name" value="B302_SPRY"/>
    <property type="match status" value="1"/>
</dbReference>
<evidence type="ECO:0000259" key="8">
    <source>
        <dbReference type="PROSITE" id="PS50188"/>
    </source>
</evidence>
<gene>
    <name evidence="9" type="ORF">FNF29_05509</name>
</gene>
<dbReference type="InterPro" id="IPR043136">
    <property type="entry name" value="B30.2/SPRY_sf"/>
</dbReference>
<dbReference type="Gene3D" id="2.60.120.920">
    <property type="match status" value="1"/>
</dbReference>
<evidence type="ECO:0000256" key="5">
    <source>
        <dbReference type="ARBA" id="ARBA00022801"/>
    </source>
</evidence>
<dbReference type="PANTHER" id="PTHR13367">
    <property type="entry name" value="UBIQUITIN THIOESTERASE"/>
    <property type="match status" value="1"/>
</dbReference>
<organism evidence="9 10">
    <name type="scientific">Cafeteria roenbergensis</name>
    <name type="common">Marine flagellate</name>
    <dbReference type="NCBI Taxonomy" id="33653"/>
    <lineage>
        <taxon>Eukaryota</taxon>
        <taxon>Sar</taxon>
        <taxon>Stramenopiles</taxon>
        <taxon>Bigyra</taxon>
        <taxon>Opalozoa</taxon>
        <taxon>Bicosoecida</taxon>
        <taxon>Cafeteriaceae</taxon>
        <taxon>Cafeteria</taxon>
    </lineage>
</organism>
<feature type="compositionally biased region" description="Basic and acidic residues" evidence="7">
    <location>
        <begin position="1227"/>
        <end position="1242"/>
    </location>
</feature>
<dbReference type="SMART" id="SM00449">
    <property type="entry name" value="SPRY"/>
    <property type="match status" value="1"/>
</dbReference>
<name>A0A5A8CBQ5_CAFRO</name>
<accession>A0A5A8CBQ5</accession>
<evidence type="ECO:0000256" key="3">
    <source>
        <dbReference type="ARBA" id="ARBA00022670"/>
    </source>
</evidence>
<evidence type="ECO:0000256" key="1">
    <source>
        <dbReference type="ARBA" id="ARBA00000707"/>
    </source>
</evidence>
<dbReference type="GO" id="GO:0005634">
    <property type="term" value="C:nucleus"/>
    <property type="evidence" value="ECO:0007669"/>
    <property type="project" value="TreeGrafter"/>
</dbReference>
<dbReference type="InterPro" id="IPR022105">
    <property type="entry name" value="DUF3645"/>
</dbReference>
<dbReference type="Pfam" id="PF12340">
    <property type="entry name" value="DUF3638"/>
    <property type="match status" value="1"/>
</dbReference>
<feature type="compositionally biased region" description="Low complexity" evidence="7">
    <location>
        <begin position="658"/>
        <end position="685"/>
    </location>
</feature>
<dbReference type="InterPro" id="IPR013320">
    <property type="entry name" value="ConA-like_dom_sf"/>
</dbReference>
<keyword evidence="3" id="KW-0645">Protease</keyword>
<feature type="region of interest" description="Disordered" evidence="7">
    <location>
        <begin position="1529"/>
        <end position="1575"/>
    </location>
</feature>
<feature type="region of interest" description="Disordered" evidence="7">
    <location>
        <begin position="635"/>
        <end position="735"/>
    </location>
</feature>
<dbReference type="GO" id="GO:0005737">
    <property type="term" value="C:cytoplasm"/>
    <property type="evidence" value="ECO:0007669"/>
    <property type="project" value="TreeGrafter"/>
</dbReference>
<dbReference type="InterPro" id="IPR003877">
    <property type="entry name" value="SPRY_dom"/>
</dbReference>
<feature type="region of interest" description="Disordered" evidence="7">
    <location>
        <begin position="966"/>
        <end position="992"/>
    </location>
</feature>
<dbReference type="GO" id="GO:0070530">
    <property type="term" value="F:K63-linked polyubiquitin modification-dependent protein binding"/>
    <property type="evidence" value="ECO:0007669"/>
    <property type="project" value="TreeGrafter"/>
</dbReference>
<evidence type="ECO:0000256" key="4">
    <source>
        <dbReference type="ARBA" id="ARBA00022786"/>
    </source>
</evidence>
<dbReference type="SUPFAM" id="SSF49899">
    <property type="entry name" value="Concanavalin A-like lectins/glucanases"/>
    <property type="match status" value="1"/>
</dbReference>
<evidence type="ECO:0000256" key="7">
    <source>
        <dbReference type="SAM" id="MobiDB-lite"/>
    </source>
</evidence>
<keyword evidence="6" id="KW-0788">Thiol protease</keyword>
<feature type="compositionally biased region" description="Acidic residues" evidence="7">
    <location>
        <begin position="1556"/>
        <end position="1571"/>
    </location>
</feature>
<protein>
    <recommendedName>
        <fullName evidence="2">ubiquitinyl hydrolase 1</fullName>
        <ecNumber evidence="2">3.4.19.12</ecNumber>
    </recommendedName>
</protein>
<evidence type="ECO:0000313" key="9">
    <source>
        <dbReference type="EMBL" id="KAA0150069.1"/>
    </source>
</evidence>
<evidence type="ECO:0000313" key="10">
    <source>
        <dbReference type="Proteomes" id="UP000323011"/>
    </source>
</evidence>
<keyword evidence="4" id="KW-0833">Ubl conjugation pathway</keyword>
<dbReference type="GO" id="GO:0071947">
    <property type="term" value="P:protein deubiquitination involved in ubiquitin-dependent protein catabolic process"/>
    <property type="evidence" value="ECO:0007669"/>
    <property type="project" value="TreeGrafter"/>
</dbReference>
<comment type="caution">
    <text evidence="9">The sequence shown here is derived from an EMBL/GenBank/DDBJ whole genome shotgun (WGS) entry which is preliminary data.</text>
</comment>
<feature type="region of interest" description="Disordered" evidence="7">
    <location>
        <begin position="1221"/>
        <end position="1276"/>
    </location>
</feature>
<feature type="compositionally biased region" description="Low complexity" evidence="7">
    <location>
        <begin position="3399"/>
        <end position="3408"/>
    </location>
</feature>
<feature type="region of interest" description="Disordered" evidence="7">
    <location>
        <begin position="2359"/>
        <end position="2378"/>
    </location>
</feature>
<dbReference type="InterPro" id="IPR022099">
    <property type="entry name" value="DUF3638"/>
</dbReference>
<evidence type="ECO:0000256" key="2">
    <source>
        <dbReference type="ARBA" id="ARBA00012759"/>
    </source>
</evidence>
<feature type="region of interest" description="Disordered" evidence="7">
    <location>
        <begin position="3396"/>
        <end position="3429"/>
    </location>
</feature>
<dbReference type="EMBL" id="VLTN01000037">
    <property type="protein sequence ID" value="KAA0150069.1"/>
    <property type="molecule type" value="Genomic_DNA"/>
</dbReference>
<dbReference type="PANTHER" id="PTHR13367:SF28">
    <property type="entry name" value="UBIQUITIN THIOESTERASE ZRANB1"/>
    <property type="match status" value="1"/>
</dbReference>
<feature type="region of interest" description="Disordered" evidence="7">
    <location>
        <begin position="4048"/>
        <end position="4068"/>
    </location>
</feature>
<feature type="compositionally biased region" description="Acidic residues" evidence="7">
    <location>
        <begin position="4048"/>
        <end position="4064"/>
    </location>
</feature>
<dbReference type="Pfam" id="PF00622">
    <property type="entry name" value="SPRY"/>
    <property type="match status" value="1"/>
</dbReference>
<comment type="catalytic activity">
    <reaction evidence="1">
        <text>Thiol-dependent hydrolysis of ester, thioester, amide, peptide and isopeptide bonds formed by the C-terminal Gly of ubiquitin (a 76-residue protein attached to proteins as an intracellular targeting signal).</text>
        <dbReference type="EC" id="3.4.19.12"/>
    </reaction>
</comment>
<dbReference type="InterPro" id="IPR051346">
    <property type="entry name" value="OTU_Deubiquitinase"/>
</dbReference>
<dbReference type="InterPro" id="IPR001870">
    <property type="entry name" value="B30.2/SPRY"/>
</dbReference>
<dbReference type="EC" id="3.4.19.12" evidence="2"/>
<sequence>MVAIGAAAAAAAAGAHGAGDKPESCSEQARAAAAEEAALRATFDVTIINSGGGNQYHWADASHPDRIRTRTGLTLPKVSGRRLLDPALHLSWLKLLLTRREENCFEVVYEVILPFLTGSTAGLVRATSGGRHGQFETPQRAGTCFLKCVLSGLRFALGRQGHSVDECKRVTLCAREATLAVAALQLADDVRRVKGSSAASLGVLRRASSAIADLFPAGLGRLAEDAAFGPRELAAGARRRGRVPTGRVRPPALAYSDEVMLRLASRQTASAALKCHGKGTISGLHLAATGRLLESLAAKCDALSDRSAQQASSGGVMLSYHTLAMIEQAVGGVIPVPAPAPPSDGVASKRRQQELWQQFDACPWRPERLDLADMRACVALLAKVAQHYTAASSAVPPSRERFGARIVVMAALACMADALVRVEPSYGAWINRSLPPIPFAFCGLREPTSWCSFELSEDDATLDAFQALSGQIGMGDLPPKASEQLGRSGEGRTGELRDVERRARWVSAFWTDYPEVSRYRDLVFLFKLASAPERVSGSAIHVSQARPAWDFVSLDFSMRQACISVTVFGEQCLLQPIRPQSGVGAGRLIRRLESAGQPNHNADLLAEHLAALAAGDAGAAARAAGVHAIIAENSGPSSAGEGGAGPAQPKASGDDVPAEAPASSSGASPPAAQAAGASAVADGPAQGEESRTESPARPEDGDGVPAADASPTGQGEQEDARKAAETVRAPSEEEAASRKALEIFESLPPGIAAHAAGRLPLPLSRGVVPDSFHDPDPTEEDVLHMPSLPSFGETLSQEDSQRLLACLTAPTLGLPLLLRFFSDNRAGALFNPELRRMLESVLFEPGRLELQTHLAKPVDQLDDPAMASTAPLTPEAKIEAGSGNGLLAEAVHARAGSVVAPLLALAREVAQLSAGCQFSSSFAGLFLFIVRLVARVEGFVVDAAAAAERHADCHAAYIMSWHSPFSGDSEEPEDGSLKHGDGGEVAAHASTSSGPLPVAEALAALHAQSRVLADWAESEQDVAGSHFSATLSEAARSALRSDAVSVDRWVPVRSGSRMCERVIESAHPYGALTDMIVRVSMPGAAFMTLAFDPRTCTELAVDKIYVFKDASCTAFWGARESFSGGKASGDGGPVRGTVRDPTGIVEVCLPTGEVHLCGRTIGPVPSSLTAHPDFAQVFPVNPGDVAPFAPFWSDSGRADCGEESLLGDAIRAWYAPSAGACGSDEAQPAHDKAGQADAETPRQKRARMRRAHGTRRRKAMASMLGRGPATGEFGPSDSAGADSVCAVVQRTSGRHWLMLFRGGTMFDVRHWAALTSDGECVPAEEALPEQERPDAALGAKLVFSHGMPIRVGLQLASWNGLRFDRLYQHGSLGWASAMFEAVVEEAFSATGISEAPFVWCGEDLFAALSSDAGGRGTGTSAAGGGSPAEPRLMLPHGGRSMCFLMHLAPQGDFATRSVSMGCWFVVEVSVRDRSMQSWQMVDHGRRAQRVLVFSTDHRLALRDMRPATLPKRNAPLAGTEEAAGALFGSFMPQDGGFDTPDESGWTARRSHHSPAEDDDDIDEDQGDEEEAAGAALAAGGSRGTLALKPSLGVPLALAAVGGSGVSANAADGRGSGSLVVSREAVVPLGLLFWPGEPSGWDLAAGIVGRAALARALAGASATALRCQHTQFPAAVAQATVRVVEEFVPSRNLAGLIPEGLLASHAFWAIRAVDGNGPTDSTIVAGYPTEAGLAAAGAAEPMMTPLLVLRVARTGDCSAGSEPAALEPLMPASVRVARVAPKHLLDACRFATLPADDHALAAAAAGEAGAWRVGPAPECEVLVHPSALPASDPLGAALAALRAVETAAFTLVWASLGAGSDALQLSSVALPRLGLHFVPREGGLGHSGALLPTELECTDFAGLRLSLPRTPAEAEMASKLPFHVLGRRQDGSATFLVPSYGFDRPRVRALPFLRRLVAQRGLAWLSSVRGRVYACPLHEGGAVLRTPSLSASLYLAGVALLCRRYADCVRLVCSCATDSRFSKEERWAASLFGKTTTDQHPDAHACRIRMALLCYRANGVKAIASAVATSNLDPLQVHGCYTSIDGRDDGGSMVADDTGRVAGAFVMPWDVGDDYSQYLGKLSHVSAECRVSQDDEVELCAHLYREGFMGKHRASLQAARSGGRSRTVLLGPNEIRGPSTMPSEAVKRRDFILASIERTEQQAAQLALHRGLAPDDEEGLRGVAEHPAILGSQRNLRSMLLDSGGHMVRLVETSVKRFLSSHRRSSCHFKVRYSRPISSATGNNGKLHGVDELRPCVVSGKDAVSAIHVAWDDTPMGWSSKTGMLLMYELATGAIIVDPANRPPATDAPHCLPLGHAPAGMRTPEQRAEGGASSEAACHSDTPVASLRRRVRAIRAGLPLAHASSPLRRSMVLAELLFQQMLLKQAKNMRRPFLFNVYRNWVFFFLAPVVWASRQEILAQERKARQCCNVIESSEMDMGWHLSDGAGAAFVEALREATDLVLQTEAWASTVTALPSAYRQPVSAAARAMEALTAHLAPRLAISALAGGSQKLDVQQLTQMALSSSGPAELVRANIALAVPPLGWEALLETPTKCTVALAESCFNDQGFTRLAGALLDAHLEGLALSANAAFARRAADAVRAAHSRAQELIRELGDVATSSGGVALSRTAADSLEARHVLLRQACTAAAELLVTSRQHVLPLASRVAAGTACSGAQSEPNSLLEAADAAAADGVLCDPRIVVFEALFGSVLRPRQCELLRSFLRAHAGGTSRVHEAVFGGGKSSVIAPLLAAILADGRHPFVSVMPSQLRPMASAVLRQSFGEMLPMRVSELTFERSSLDTAVAAQPSAPEKKSTSRGQPAWLHSQWSSAGAISLSAFVRGEAMLASSHARVGLDSLVEKATIGVAIPRFAGQLAAVWRRAHGAGLPSGYARPTVGSLAGAGEFDVPSNGGATEPSSEKEVAAGLAATSSLFETVRQATVRGSAVIACPDALKSLLLKYAELLGEAARFDPAALLAGAGVGGADSASCQQERSLQALRSSARVAERVADGLRDTGMLLSRGTLALDECDLLLNSVRSELIFPSGTRERIQLAPLRWELPIALLEPLLDAAEAVRSAMGNVPDPGAAPATPLLRSRSSTAVRQAELVRVVAEGVQSLAVSLTPHFVVLDQAWYRIRLLPQLQQLASTWLLSNEDVRRAVKATSSSGADAWEAAIGVYLSAPCLPAADGDTASRQVPASAASTLQDCGSETERIRWVARALRGRAMQLVNLARQWLWSFLPHCLSKVNRVAYGLVRPPFLPSPGSPAAQRMPLSRRLLAVPFVALNVPSESSEFAMPEVQVGLTFLAYRHEGLRVSDMRRIVTAMRKDMTTEPGSLRERPSRVQFQGWIRQAKRRALAEPLHAAASQQAAAQLPSRGTDAASADALRRAGSSLSRQASTRSALSAASAELDTALERSASSASTARASLDLRPLELVQPRDDLEIASLTSAIGALPQVVRLFLCAHVFPETMRHQPSRLVASGHDLGSDMVFRVRLGFSGTPSDLLPLSMGKCVYEEGTEAMTTRVLCSAEHVTVERVPGALNARRVIQLAARHNPPVHALIDAGATITGLSNMEAAQLLLREGLSHVDACVYLDERDQKMVISRICGAADPTQGPGSSRGKGIVKGSLSKAVRLGRPVPLERAGISPERRFTLYAQRNTTGVDILQAPGARALITVGKDVTVRDFKQAAWRMRQLGAGQRLHVVVSDESNALIEGCFRPADDAATVGDLGGLAAAERRPAAGGKVAANNVAGAAAAADADADAAADADADVAAANTLPRAVDSLAGTPAQAAVLGWLMTNTLRMVSVERMQLSQQQLAHTWRRHALKKLAMSQTPCMTSDSVSAEGPLTRFAQVAQPGPIAAAAATAPVEAALDATQSSPPCADASPFAVDLDLLHAAGMSSASAGVAVSASPPLPPRADSLAHCATSLRDSLAVFEEAVSHDVPSSLPVRSSFAERLSKAMNGHAALLAEAGAAAAAEAASVLSQARAAASATGRADGPAAEDRLGFDSEMVQEQEQEQEQELEQESDSVSAFARDPVGSQPWPVIQLLAPETLVGTAMYPVANLRLPCGVAGGRAGDLRAKELVSGPWPGALLVSENHTRSIARPDAPRVLRDVHCLLEWTITSVCESEDSLLSRWARQRGEPRASQHAFSVILSLSEAEALVQVGPRVQAALRRQAGGPPIVQLLALDSEAARASRISRAHMDEAVAQAFAERRVLRQFRIARCAVTHAGGARMGEFVLVGDVLSILPRLPEMIAAPLPLAPGFSPDMPAVGAAAAIQAARLALSGADNRLETLLFGAAPSATHRLARMQAVARLFDTVATISDAELCAVLARRQHGGAGGGPLYADASEAFTLTAEAARVQRARFFDAAIACRRRDRRKWQGSGVSAAFVFRSVAHYRRFAEPARRLGRTLGELYGALDKAFAAADRLGRGVLSVPNMMRLITTPQRSTSGRHASPAVLAGLVSVHASQADAAESLAPTVAEWFRLAAGSGAEDPDSADSSGRAAAQAAPDMEYAAFSAMFGAPAVGSDRARIADSGSDSGSDGGQSALDDEEDEELTLLAAQAGGMATVAEASRVGRMSLFEAEPGVVHRARGALEGGASFSTCAAGGLEAGQDGAIRVLPPPVKAAPGVIAGSSCRVRSVSVSSGSFSMQLDVTAPGPLALGCMDAGSDGTTGCPGLDKGSVSLLWLPGRGWHVLEDGQLRELGEPDGVEAGTSHPSVVAGSSCLMTICQLQGDNSLAYLLETTRRSFPSVILTGVVLTRGKWYYELEVIKPGLAQVGWCDVSFVGSSVGGQGVGDDKNSIAFDGLRLKSWFAGPRTWGAKWRAGDIIGCAVDVDRGTVLFSLNGSWELPMGIASEAMHFVGGAVPAVTAQHSMSQFLCKANMGDDGASSLRFDPPADSSLNRRTLPQALRRMRPTRAGASAMGARMQRLAGG</sequence>
<dbReference type="Pfam" id="PF12359">
    <property type="entry name" value="DUF3645"/>
    <property type="match status" value="1"/>
</dbReference>
<dbReference type="GO" id="GO:0004843">
    <property type="term" value="F:cysteine-type deubiquitinase activity"/>
    <property type="evidence" value="ECO:0007669"/>
    <property type="project" value="UniProtKB-EC"/>
</dbReference>
<feature type="compositionally biased region" description="Basic residues" evidence="7">
    <location>
        <begin position="1243"/>
        <end position="1259"/>
    </location>
</feature>
<keyword evidence="10" id="KW-1185">Reference proteome</keyword>
<feature type="compositionally biased region" description="Low complexity" evidence="7">
    <location>
        <begin position="4575"/>
        <end position="4588"/>
    </location>
</feature>
<proteinExistence type="predicted"/>
<feature type="region of interest" description="Disordered" evidence="7">
    <location>
        <begin position="4571"/>
        <end position="4594"/>
    </location>
</feature>
<evidence type="ECO:0000256" key="6">
    <source>
        <dbReference type="ARBA" id="ARBA00022807"/>
    </source>
</evidence>
<keyword evidence="5" id="KW-0378">Hydrolase</keyword>